<dbReference type="Pfam" id="PF02373">
    <property type="entry name" value="JmjC"/>
    <property type="match status" value="1"/>
</dbReference>
<evidence type="ECO:0000313" key="2">
    <source>
        <dbReference type="EMBL" id="CAH0104502.1"/>
    </source>
</evidence>
<protein>
    <recommendedName>
        <fullName evidence="1">JmjC domain-containing protein</fullName>
    </recommendedName>
</protein>
<dbReference type="GO" id="GO:0000785">
    <property type="term" value="C:chromatin"/>
    <property type="evidence" value="ECO:0007669"/>
    <property type="project" value="TreeGrafter"/>
</dbReference>
<dbReference type="Gene3D" id="2.60.120.650">
    <property type="entry name" value="Cupin"/>
    <property type="match status" value="1"/>
</dbReference>
<dbReference type="SMART" id="SM00558">
    <property type="entry name" value="JmjC"/>
    <property type="match status" value="1"/>
</dbReference>
<dbReference type="GO" id="GO:0051864">
    <property type="term" value="F:histone H3K36 demethylase activity"/>
    <property type="evidence" value="ECO:0007669"/>
    <property type="project" value="TreeGrafter"/>
</dbReference>
<dbReference type="OrthoDB" id="1678912at2759"/>
<proteinExistence type="predicted"/>
<dbReference type="InterPro" id="IPR003347">
    <property type="entry name" value="JmjC_dom"/>
</dbReference>
<organism evidence="2 3">
    <name type="scientific">Daphnia galeata</name>
    <dbReference type="NCBI Taxonomy" id="27404"/>
    <lineage>
        <taxon>Eukaryota</taxon>
        <taxon>Metazoa</taxon>
        <taxon>Ecdysozoa</taxon>
        <taxon>Arthropoda</taxon>
        <taxon>Crustacea</taxon>
        <taxon>Branchiopoda</taxon>
        <taxon>Diplostraca</taxon>
        <taxon>Cladocera</taxon>
        <taxon>Anomopoda</taxon>
        <taxon>Daphniidae</taxon>
        <taxon>Daphnia</taxon>
    </lineage>
</organism>
<keyword evidence="3" id="KW-1185">Reference proteome</keyword>
<comment type="caution">
    <text evidence="2">The sequence shown here is derived from an EMBL/GenBank/DDBJ whole genome shotgun (WGS) entry which is preliminary data.</text>
</comment>
<name>A0A8J2RH77_9CRUS</name>
<dbReference type="AlphaFoldDB" id="A0A8J2RH77"/>
<dbReference type="PROSITE" id="PS51184">
    <property type="entry name" value="JMJC"/>
    <property type="match status" value="1"/>
</dbReference>
<reference evidence="2" key="1">
    <citation type="submission" date="2021-11" db="EMBL/GenBank/DDBJ databases">
        <authorList>
            <person name="Schell T."/>
        </authorList>
    </citation>
    <scope>NUCLEOTIDE SEQUENCE</scope>
    <source>
        <strain evidence="2">M5</strain>
    </source>
</reference>
<dbReference type="PANTHER" id="PTHR10694:SF129">
    <property type="entry name" value="LYSINE-SPECIFIC DEMETHYLASE 4B-RELATED"/>
    <property type="match status" value="1"/>
</dbReference>
<accession>A0A8J2RH77</accession>
<gene>
    <name evidence="2" type="ORF">DGAL_LOCUS7409</name>
</gene>
<dbReference type="GO" id="GO:0010468">
    <property type="term" value="P:regulation of gene expression"/>
    <property type="evidence" value="ECO:0007669"/>
    <property type="project" value="TreeGrafter"/>
</dbReference>
<dbReference type="PANTHER" id="PTHR10694">
    <property type="entry name" value="LYSINE-SPECIFIC DEMETHYLASE"/>
    <property type="match status" value="1"/>
</dbReference>
<evidence type="ECO:0000313" key="3">
    <source>
        <dbReference type="Proteomes" id="UP000789390"/>
    </source>
</evidence>
<sequence>MLGRTGSGTAWHIEDMKFFSVNYLHDGEPKYWVIVPACYEPQMRELFKKYFPDLYEECEAADLHKNVFVVPQLLIAEGIPFKTIRQLPGEYVITFPGAFHTVVNGGTNVAEAINFATRDCTCTKGTSGVAKCTCSEKEGIEAVAESLKIYEKKP</sequence>
<dbReference type="Proteomes" id="UP000789390">
    <property type="component" value="Unassembled WGS sequence"/>
</dbReference>
<dbReference type="EMBL" id="CAKKLH010000145">
    <property type="protein sequence ID" value="CAH0104502.1"/>
    <property type="molecule type" value="Genomic_DNA"/>
</dbReference>
<dbReference type="GO" id="GO:0005634">
    <property type="term" value="C:nucleus"/>
    <property type="evidence" value="ECO:0007669"/>
    <property type="project" value="TreeGrafter"/>
</dbReference>
<feature type="domain" description="JmjC" evidence="1">
    <location>
        <begin position="1"/>
        <end position="132"/>
    </location>
</feature>
<dbReference type="GO" id="GO:0032454">
    <property type="term" value="F:histone H3K9 demethylase activity"/>
    <property type="evidence" value="ECO:0007669"/>
    <property type="project" value="TreeGrafter"/>
</dbReference>
<evidence type="ECO:0000259" key="1">
    <source>
        <dbReference type="PROSITE" id="PS51184"/>
    </source>
</evidence>
<dbReference type="SUPFAM" id="SSF51197">
    <property type="entry name" value="Clavaminate synthase-like"/>
    <property type="match status" value="1"/>
</dbReference>